<protein>
    <submittedName>
        <fullName evidence="1">Uncharacterized protein</fullName>
    </submittedName>
</protein>
<dbReference type="EMBL" id="JPHZ01000008">
    <property type="protein sequence ID" value="KLT90877.1"/>
    <property type="molecule type" value="Genomic_DNA"/>
</dbReference>
<dbReference type="Proteomes" id="UP000036122">
    <property type="component" value="Unassembled WGS sequence"/>
</dbReference>
<reference evidence="1 2" key="1">
    <citation type="submission" date="2014-07" db="EMBL/GenBank/DDBJ databases">
        <authorList>
            <person name="Harkins D.M."/>
            <person name="Lesho E."/>
            <person name="Waterman P.E."/>
            <person name="Chan A."/>
            <person name="Fouts D.E."/>
        </authorList>
    </citation>
    <scope>NUCLEOTIDE SEQUENCE [LARGE SCALE GENOMIC DNA]</scope>
    <source>
        <strain evidence="1 2">MRSN 3527</strain>
    </source>
</reference>
<dbReference type="PATRIC" id="fig|1409923.3.peg.206"/>
<gene>
    <name evidence="1" type="ORF">T630_0262</name>
</gene>
<proteinExistence type="predicted"/>
<name>A0A0J1A8E4_ACIBA</name>
<organism evidence="1 2">
    <name type="scientific">Acinetobacter baumannii MRSN 3527</name>
    <dbReference type="NCBI Taxonomy" id="1409923"/>
    <lineage>
        <taxon>Bacteria</taxon>
        <taxon>Pseudomonadati</taxon>
        <taxon>Pseudomonadota</taxon>
        <taxon>Gammaproteobacteria</taxon>
        <taxon>Moraxellales</taxon>
        <taxon>Moraxellaceae</taxon>
        <taxon>Acinetobacter</taxon>
        <taxon>Acinetobacter calcoaceticus/baumannii complex</taxon>
    </lineage>
</organism>
<dbReference type="AlphaFoldDB" id="A0A0J1A8E4"/>
<sequence>MIFIFMSLKLYCVNTAFKASLGDFLGGGDNLINTWKSTL</sequence>
<evidence type="ECO:0000313" key="1">
    <source>
        <dbReference type="EMBL" id="KLT90877.1"/>
    </source>
</evidence>
<accession>A0A0J1A8E4</accession>
<evidence type="ECO:0000313" key="2">
    <source>
        <dbReference type="Proteomes" id="UP000036122"/>
    </source>
</evidence>
<comment type="caution">
    <text evidence="1">The sequence shown here is derived from an EMBL/GenBank/DDBJ whole genome shotgun (WGS) entry which is preliminary data.</text>
</comment>